<evidence type="ECO:0000313" key="2">
    <source>
        <dbReference type="Proteomes" id="UP000256294"/>
    </source>
</evidence>
<comment type="caution">
    <text evidence="1">The sequence shown here is derived from an EMBL/GenBank/DDBJ whole genome shotgun (WGS) entry which is preliminary data.</text>
</comment>
<reference evidence="1 2" key="1">
    <citation type="submission" date="2018-08" db="EMBL/GenBank/DDBJ databases">
        <title>Genomic Encyclopedia of Archaeal and Bacterial Type Strains, Phase II (KMG-II): from individual species to whole genera.</title>
        <authorList>
            <person name="Goeker M."/>
        </authorList>
    </citation>
    <scope>NUCLEOTIDE SEQUENCE [LARGE SCALE GENOMIC DNA]</scope>
    <source>
        <strain evidence="1 2">DSM 17905</strain>
    </source>
</reference>
<dbReference type="EMBL" id="QTUB01000001">
    <property type="protein sequence ID" value="REF26639.1"/>
    <property type="molecule type" value="Genomic_DNA"/>
</dbReference>
<sequence>MKYLIGFIIVLLPFWAYPKQDKLDFKAWEESGGWGFIIVNQIVILIR</sequence>
<protein>
    <submittedName>
        <fullName evidence="1">Uncharacterized protein</fullName>
    </submittedName>
</protein>
<gene>
    <name evidence="1" type="ORF">BDD26_1309</name>
</gene>
<evidence type="ECO:0000313" key="1">
    <source>
        <dbReference type="EMBL" id="REF26639.1"/>
    </source>
</evidence>
<accession>A0A3D9UB71</accession>
<dbReference type="Proteomes" id="UP000256294">
    <property type="component" value="Unassembled WGS sequence"/>
</dbReference>
<keyword evidence="2" id="KW-1185">Reference proteome</keyword>
<proteinExistence type="predicted"/>
<name>A0A3D9UB71_9GAMM</name>
<dbReference type="RefSeq" id="WP_156933333.1">
    <property type="nucleotide sequence ID" value="NZ_QTUB01000001.1"/>
</dbReference>
<organism evidence="1 2">
    <name type="scientific">Xenorhabdus cabanillasii</name>
    <dbReference type="NCBI Taxonomy" id="351673"/>
    <lineage>
        <taxon>Bacteria</taxon>
        <taxon>Pseudomonadati</taxon>
        <taxon>Pseudomonadota</taxon>
        <taxon>Gammaproteobacteria</taxon>
        <taxon>Enterobacterales</taxon>
        <taxon>Morganellaceae</taxon>
        <taxon>Xenorhabdus</taxon>
    </lineage>
</organism>
<dbReference type="AlphaFoldDB" id="A0A3D9UB71"/>